<feature type="transmembrane region" description="Helical" evidence="1">
    <location>
        <begin position="6"/>
        <end position="22"/>
    </location>
</feature>
<dbReference type="NCBIfam" id="TIGR02833">
    <property type="entry name" value="spore_III_AB"/>
    <property type="match status" value="1"/>
</dbReference>
<keyword evidence="3" id="KW-1185">Reference proteome</keyword>
<dbReference type="STRING" id="1121298.SAMN05444401_3370"/>
<dbReference type="PIRSF" id="PIRSF021435">
    <property type="entry name" value="SpoIIIAB"/>
    <property type="match status" value="1"/>
</dbReference>
<accession>A0A1M6KI36</accession>
<name>A0A1M6KI36_9CLOT</name>
<sequence length="172" mass="19979">MIKSVLCVLIVLTCSYLGFMYGERYRKRYYNLKELQRALLQLENEILFSYTSLPIAVDNISKKSKGEIKNFLKEVSENLSENKFDTVYDAFSFSYERYKEKLYFNDDDINLIGDLSKSLGEVDIVGHEKLFSLVSESIKKNIEESEDSMKKNLKMYRYLGVCLGIGIVIIIL</sequence>
<organism evidence="2 3">
    <name type="scientific">Clostridium amylolyticum</name>
    <dbReference type="NCBI Taxonomy" id="1121298"/>
    <lineage>
        <taxon>Bacteria</taxon>
        <taxon>Bacillati</taxon>
        <taxon>Bacillota</taxon>
        <taxon>Clostridia</taxon>
        <taxon>Eubacteriales</taxon>
        <taxon>Clostridiaceae</taxon>
        <taxon>Clostridium</taxon>
    </lineage>
</organism>
<keyword evidence="1" id="KW-1133">Transmembrane helix</keyword>
<reference evidence="2 3" key="1">
    <citation type="submission" date="2016-11" db="EMBL/GenBank/DDBJ databases">
        <authorList>
            <person name="Jaros S."/>
            <person name="Januszkiewicz K."/>
            <person name="Wedrychowicz H."/>
        </authorList>
    </citation>
    <scope>NUCLEOTIDE SEQUENCE [LARGE SCALE GENOMIC DNA]</scope>
    <source>
        <strain evidence="2 3">DSM 21864</strain>
    </source>
</reference>
<proteinExistence type="predicted"/>
<dbReference type="EMBL" id="FQZO01000006">
    <property type="protein sequence ID" value="SHJ58589.1"/>
    <property type="molecule type" value="Genomic_DNA"/>
</dbReference>
<feature type="transmembrane region" description="Helical" evidence="1">
    <location>
        <begin position="155"/>
        <end position="171"/>
    </location>
</feature>
<evidence type="ECO:0000256" key="1">
    <source>
        <dbReference type="SAM" id="Phobius"/>
    </source>
</evidence>
<gene>
    <name evidence="2" type="ORF">SAMN05444401_3370</name>
</gene>
<evidence type="ECO:0000313" key="3">
    <source>
        <dbReference type="Proteomes" id="UP000184080"/>
    </source>
</evidence>
<dbReference type="Pfam" id="PF09548">
    <property type="entry name" value="Spore_III_AB"/>
    <property type="match status" value="1"/>
</dbReference>
<evidence type="ECO:0000313" key="2">
    <source>
        <dbReference type="EMBL" id="SHJ58589.1"/>
    </source>
</evidence>
<dbReference type="OrthoDB" id="1957909at2"/>
<dbReference type="InterPro" id="IPR014198">
    <property type="entry name" value="Spore_III_AB"/>
</dbReference>
<dbReference type="RefSeq" id="WP_073009364.1">
    <property type="nucleotide sequence ID" value="NZ_FQZO01000006.1"/>
</dbReference>
<protein>
    <submittedName>
        <fullName evidence="2">Stage III sporulation protein AB</fullName>
    </submittedName>
</protein>
<keyword evidence="1" id="KW-0472">Membrane</keyword>
<keyword evidence="1" id="KW-0812">Transmembrane</keyword>
<dbReference type="Proteomes" id="UP000184080">
    <property type="component" value="Unassembled WGS sequence"/>
</dbReference>
<dbReference type="AlphaFoldDB" id="A0A1M6KI36"/>